<feature type="region of interest" description="Disordered" evidence="1">
    <location>
        <begin position="366"/>
        <end position="412"/>
    </location>
</feature>
<dbReference type="EMBL" id="JACAZI010000021">
    <property type="protein sequence ID" value="KAF7338001.1"/>
    <property type="molecule type" value="Genomic_DNA"/>
</dbReference>
<name>A0A8H6XCC7_9AGAR</name>
<proteinExistence type="predicted"/>
<evidence type="ECO:0000313" key="2">
    <source>
        <dbReference type="EMBL" id="KAF7338001.1"/>
    </source>
</evidence>
<organism evidence="2 3">
    <name type="scientific">Mycena venus</name>
    <dbReference type="NCBI Taxonomy" id="2733690"/>
    <lineage>
        <taxon>Eukaryota</taxon>
        <taxon>Fungi</taxon>
        <taxon>Dikarya</taxon>
        <taxon>Basidiomycota</taxon>
        <taxon>Agaricomycotina</taxon>
        <taxon>Agaricomycetes</taxon>
        <taxon>Agaricomycetidae</taxon>
        <taxon>Agaricales</taxon>
        <taxon>Marasmiineae</taxon>
        <taxon>Mycenaceae</taxon>
        <taxon>Mycena</taxon>
    </lineage>
</organism>
<feature type="region of interest" description="Disordered" evidence="1">
    <location>
        <begin position="94"/>
        <end position="113"/>
    </location>
</feature>
<gene>
    <name evidence="2" type="ORF">MVEN_02024000</name>
</gene>
<evidence type="ECO:0000313" key="3">
    <source>
        <dbReference type="Proteomes" id="UP000620124"/>
    </source>
</evidence>
<dbReference type="Proteomes" id="UP000620124">
    <property type="component" value="Unassembled WGS sequence"/>
</dbReference>
<evidence type="ECO:0000256" key="1">
    <source>
        <dbReference type="SAM" id="MobiDB-lite"/>
    </source>
</evidence>
<dbReference type="OrthoDB" id="3226250at2759"/>
<keyword evidence="3" id="KW-1185">Reference proteome</keyword>
<accession>A0A8H6XCC7</accession>
<dbReference type="AlphaFoldDB" id="A0A8H6XCC7"/>
<comment type="caution">
    <text evidence="2">The sequence shown here is derived from an EMBL/GenBank/DDBJ whole genome shotgun (WGS) entry which is preliminary data.</text>
</comment>
<sequence length="489" mass="55804">MAPSSIEDLIKEPFGPYPDHFLLDPKWKPEGRNLPQLRNLRLRLGEQFIGLDTCERYVDPPAKPSSPVSFFGVLTIEDLGWLSERGKTALERELNKRDEKRVAKRSSQNSVRTATPRVGLTLKGLYGQRPARGSRIRVWIMCEKHTPAMFMTAKGYPESLLIGSKDPNDPSVNRKSRHRVYEILSMDTRTYSLSTNFLERYRLVTFIEKVVAQYKTIDQFEVDNFVNAYLLMHKEKTWSHATIFAQDPLDDEELVKPRLRHVSHAEVRATFAAHSGWLLAFYLRKSGHCPIDVRSWCEFIGKVRVAKRAPRSGTWGQTYEDDDIWASDEDDTPAAIAKTLAKFGGTADIWEKRILSALSPTNPSRLFDDELSDDETSIANSSKRRPLAYDPDFSEPSTPGCSDSEDDFGPPSNAFIHMAHPPTLRPGRFVWDCPISRCDFSINLLDLGQAGNNESLPEAVVRKKQFDNFKDEQLQKYLSRKLNHIEINK</sequence>
<protein>
    <submittedName>
        <fullName evidence="2">Uncharacterized protein</fullName>
    </submittedName>
</protein>
<reference evidence="2" key="1">
    <citation type="submission" date="2020-05" db="EMBL/GenBank/DDBJ databases">
        <title>Mycena genomes resolve the evolution of fungal bioluminescence.</title>
        <authorList>
            <person name="Tsai I.J."/>
        </authorList>
    </citation>
    <scope>NUCLEOTIDE SEQUENCE</scope>
    <source>
        <strain evidence="2">CCC161011</strain>
    </source>
</reference>